<evidence type="ECO:0000313" key="2">
    <source>
        <dbReference type="Proteomes" id="UP000887565"/>
    </source>
</evidence>
<protein>
    <submittedName>
        <fullName evidence="3">Uncharacterized protein</fullName>
    </submittedName>
</protein>
<dbReference type="WBParaSite" id="nRc.2.0.1.t23533-RA">
    <property type="protein sequence ID" value="nRc.2.0.1.t23533-RA"/>
    <property type="gene ID" value="nRc.2.0.1.g23533"/>
</dbReference>
<organism evidence="2 3">
    <name type="scientific">Romanomermis culicivorax</name>
    <name type="common">Nematode worm</name>
    <dbReference type="NCBI Taxonomy" id="13658"/>
    <lineage>
        <taxon>Eukaryota</taxon>
        <taxon>Metazoa</taxon>
        <taxon>Ecdysozoa</taxon>
        <taxon>Nematoda</taxon>
        <taxon>Enoplea</taxon>
        <taxon>Dorylaimia</taxon>
        <taxon>Mermithida</taxon>
        <taxon>Mermithoidea</taxon>
        <taxon>Mermithidae</taxon>
        <taxon>Romanomermis</taxon>
    </lineage>
</organism>
<reference evidence="3" key="1">
    <citation type="submission" date="2022-11" db="UniProtKB">
        <authorList>
            <consortium name="WormBaseParasite"/>
        </authorList>
    </citation>
    <scope>IDENTIFICATION</scope>
</reference>
<accession>A0A915JAL9</accession>
<feature type="compositionally biased region" description="Polar residues" evidence="1">
    <location>
        <begin position="40"/>
        <end position="54"/>
    </location>
</feature>
<proteinExistence type="predicted"/>
<dbReference type="Proteomes" id="UP000887565">
    <property type="component" value="Unplaced"/>
</dbReference>
<evidence type="ECO:0000256" key="1">
    <source>
        <dbReference type="SAM" id="MobiDB-lite"/>
    </source>
</evidence>
<dbReference type="AlphaFoldDB" id="A0A915JAL9"/>
<feature type="region of interest" description="Disordered" evidence="1">
    <location>
        <begin position="34"/>
        <end position="60"/>
    </location>
</feature>
<sequence>MSKEEAVDEIFRPTFCEQKKIVEVLMTRLMTRKEEENGKLPSQDNLPTVENDFQQPEKPA</sequence>
<keyword evidence="2" id="KW-1185">Reference proteome</keyword>
<name>A0A915JAL9_ROMCU</name>
<evidence type="ECO:0000313" key="3">
    <source>
        <dbReference type="WBParaSite" id="nRc.2.0.1.t23533-RA"/>
    </source>
</evidence>